<dbReference type="Proteomes" id="UP001162640">
    <property type="component" value="Unassembled WGS sequence"/>
</dbReference>
<dbReference type="Pfam" id="PF00566">
    <property type="entry name" value="RabGAP-TBC"/>
    <property type="match status" value="1"/>
</dbReference>
<dbReference type="Gene3D" id="1.10.472.80">
    <property type="entry name" value="Ypt/Rab-GAP domain of gyp1p, domain 3"/>
    <property type="match status" value="1"/>
</dbReference>
<comment type="caution">
    <text evidence="2">The sequence shown here is derived from an EMBL/GenBank/DDBJ whole genome shotgun (WGS) entry which is preliminary data.</text>
</comment>
<organism evidence="2 3">
    <name type="scientific">Triparma laevis f. inornata</name>
    <dbReference type="NCBI Taxonomy" id="1714386"/>
    <lineage>
        <taxon>Eukaryota</taxon>
        <taxon>Sar</taxon>
        <taxon>Stramenopiles</taxon>
        <taxon>Ochrophyta</taxon>
        <taxon>Bolidophyceae</taxon>
        <taxon>Parmales</taxon>
        <taxon>Triparmaceae</taxon>
        <taxon>Triparma</taxon>
    </lineage>
</organism>
<proteinExistence type="predicted"/>
<dbReference type="InterPro" id="IPR000195">
    <property type="entry name" value="Rab-GAP-TBC_dom"/>
</dbReference>
<dbReference type="InterPro" id="IPR050302">
    <property type="entry name" value="Rab_GAP_TBC_domain"/>
</dbReference>
<accession>A0A9W7ETT9</accession>
<dbReference type="InterPro" id="IPR035969">
    <property type="entry name" value="Rab-GAP_TBC_sf"/>
</dbReference>
<dbReference type="EMBL" id="BLQM01000497">
    <property type="protein sequence ID" value="GMH92494.1"/>
    <property type="molecule type" value="Genomic_DNA"/>
</dbReference>
<dbReference type="PROSITE" id="PS50086">
    <property type="entry name" value="TBC_RABGAP"/>
    <property type="match status" value="1"/>
</dbReference>
<name>A0A9W7ETT9_9STRA</name>
<evidence type="ECO:0000313" key="2">
    <source>
        <dbReference type="EMBL" id="GMH92494.1"/>
    </source>
</evidence>
<protein>
    <recommendedName>
        <fullName evidence="1">Rab-GAP TBC domain-containing protein</fullName>
    </recommendedName>
</protein>
<dbReference type="SUPFAM" id="SSF47923">
    <property type="entry name" value="Ypt/Rab-GAP domain of gyp1p"/>
    <property type="match status" value="1"/>
</dbReference>
<sequence length="177" mass="20727">MLDYFAREIMPQGYYSEKMEGQYVDGLVFEHLARELFPKVYQKLKTLGLDFAISTFNWFATGFVNVFKDTESCYRVWDVCFVRKDGRFIMRVALALVGIMERDILKCGERKEAEDLFRVITRKVDIDALINLAEGLRMKGSFLRRGGDLDIEIASLRGHYRFKCEEAGMWDEDEEDK</sequence>
<reference evidence="3" key="1">
    <citation type="journal article" date="2023" name="Commun. Biol.">
        <title>Genome analysis of Parmales, the sister group of diatoms, reveals the evolutionary specialization of diatoms from phago-mixotrophs to photoautotrophs.</title>
        <authorList>
            <person name="Ban H."/>
            <person name="Sato S."/>
            <person name="Yoshikawa S."/>
            <person name="Yamada K."/>
            <person name="Nakamura Y."/>
            <person name="Ichinomiya M."/>
            <person name="Sato N."/>
            <person name="Blanc-Mathieu R."/>
            <person name="Endo H."/>
            <person name="Kuwata A."/>
            <person name="Ogata H."/>
        </authorList>
    </citation>
    <scope>NUCLEOTIDE SEQUENCE [LARGE SCALE GENOMIC DNA]</scope>
</reference>
<gene>
    <name evidence="2" type="ORF">TL16_g12363</name>
</gene>
<evidence type="ECO:0000313" key="3">
    <source>
        <dbReference type="Proteomes" id="UP001162640"/>
    </source>
</evidence>
<feature type="domain" description="Rab-GAP TBC" evidence="1">
    <location>
        <begin position="1"/>
        <end position="84"/>
    </location>
</feature>
<dbReference type="PANTHER" id="PTHR47219:SF20">
    <property type="entry name" value="TBC1 DOMAIN FAMILY MEMBER 2B"/>
    <property type="match status" value="1"/>
</dbReference>
<dbReference type="PANTHER" id="PTHR47219">
    <property type="entry name" value="RAB GTPASE-ACTIVATING PROTEIN 1-LIKE"/>
    <property type="match status" value="1"/>
</dbReference>
<dbReference type="GO" id="GO:0005096">
    <property type="term" value="F:GTPase activator activity"/>
    <property type="evidence" value="ECO:0007669"/>
    <property type="project" value="TreeGrafter"/>
</dbReference>
<dbReference type="GO" id="GO:0031267">
    <property type="term" value="F:small GTPase binding"/>
    <property type="evidence" value="ECO:0007669"/>
    <property type="project" value="TreeGrafter"/>
</dbReference>
<dbReference type="AlphaFoldDB" id="A0A9W7ETT9"/>
<evidence type="ECO:0000259" key="1">
    <source>
        <dbReference type="PROSITE" id="PS50086"/>
    </source>
</evidence>